<dbReference type="Proteomes" id="UP000248961">
    <property type="component" value="Unassembled WGS sequence"/>
</dbReference>
<evidence type="ECO:0000313" key="2">
    <source>
        <dbReference type="EMBL" id="RAL06633.1"/>
    </source>
</evidence>
<gene>
    <name evidence="2" type="ORF">BO97DRAFT_401625</name>
</gene>
<evidence type="ECO:0000313" key="3">
    <source>
        <dbReference type="Proteomes" id="UP000248961"/>
    </source>
</evidence>
<dbReference type="EMBL" id="KZ824367">
    <property type="protein sequence ID" value="RAL06633.1"/>
    <property type="molecule type" value="Genomic_DNA"/>
</dbReference>
<dbReference type="RefSeq" id="XP_025545787.1">
    <property type="nucleotide sequence ID" value="XM_025694347.1"/>
</dbReference>
<keyword evidence="3" id="KW-1185">Reference proteome</keyword>
<sequence length="80" mass="9175">MVCGWKARPAGDLYIVTHQEVLQNFRTRPVLLDESVKSVPIYFDRQARGHSHRPLHKADTSSPSGKNPNILRISHRQPMM</sequence>
<organism evidence="2 3">
    <name type="scientific">Aspergillus homomorphus (strain CBS 101889)</name>
    <dbReference type="NCBI Taxonomy" id="1450537"/>
    <lineage>
        <taxon>Eukaryota</taxon>
        <taxon>Fungi</taxon>
        <taxon>Dikarya</taxon>
        <taxon>Ascomycota</taxon>
        <taxon>Pezizomycotina</taxon>
        <taxon>Eurotiomycetes</taxon>
        <taxon>Eurotiomycetidae</taxon>
        <taxon>Eurotiales</taxon>
        <taxon>Aspergillaceae</taxon>
        <taxon>Aspergillus</taxon>
        <taxon>Aspergillus subgen. Circumdati</taxon>
    </lineage>
</organism>
<evidence type="ECO:0000256" key="1">
    <source>
        <dbReference type="SAM" id="MobiDB-lite"/>
    </source>
</evidence>
<protein>
    <submittedName>
        <fullName evidence="2">Uncharacterized protein</fullName>
    </submittedName>
</protein>
<reference evidence="2 3" key="1">
    <citation type="submission" date="2018-02" db="EMBL/GenBank/DDBJ databases">
        <title>The genomes of Aspergillus section Nigri reveals drivers in fungal speciation.</title>
        <authorList>
            <consortium name="DOE Joint Genome Institute"/>
            <person name="Vesth T.C."/>
            <person name="Nybo J."/>
            <person name="Theobald S."/>
            <person name="Brandl J."/>
            <person name="Frisvad J.C."/>
            <person name="Nielsen K.F."/>
            <person name="Lyhne E.K."/>
            <person name="Kogle M.E."/>
            <person name="Kuo A."/>
            <person name="Riley R."/>
            <person name="Clum A."/>
            <person name="Nolan M."/>
            <person name="Lipzen A."/>
            <person name="Salamov A."/>
            <person name="Henrissat B."/>
            <person name="Wiebenga A."/>
            <person name="De vries R.P."/>
            <person name="Grigoriev I.V."/>
            <person name="Mortensen U.H."/>
            <person name="Andersen M.R."/>
            <person name="Baker S.E."/>
        </authorList>
    </citation>
    <scope>NUCLEOTIDE SEQUENCE [LARGE SCALE GENOMIC DNA]</scope>
    <source>
        <strain evidence="2 3">CBS 101889</strain>
    </source>
</reference>
<accession>A0A395HGN1</accession>
<feature type="region of interest" description="Disordered" evidence="1">
    <location>
        <begin position="47"/>
        <end position="80"/>
    </location>
</feature>
<dbReference type="VEuPathDB" id="FungiDB:BO97DRAFT_401625"/>
<name>A0A395HGN1_ASPHC</name>
<dbReference type="AlphaFoldDB" id="A0A395HGN1"/>
<dbReference type="GeneID" id="37198636"/>
<proteinExistence type="predicted"/>